<dbReference type="InterPro" id="IPR045116">
    <property type="entry name" value="Clp1/Grc3"/>
</dbReference>
<dbReference type="Gene3D" id="3.40.50.12650">
    <property type="match status" value="1"/>
</dbReference>
<evidence type="ECO:0000256" key="12">
    <source>
        <dbReference type="ARBA" id="ARBA00022989"/>
    </source>
</evidence>
<sequence length="1284" mass="143768">MEKPKKRISDGSTMKITNYFAVLTSKTKDTSAEGTRLPIKSVVAQNLDGSENEQINFVQSSLKQEKEEHHVRSADVEQQCSDYDFDGSDLDEIDPDLEAKIVKAETSISEWKKIFKEPQEKENARLLQRPSPGTAVGSSQTCPDYKKVRGTTFAVDAFSYGAISKIELYFLSHYHYDHYRGLTRNWNLPIYCSSPTGNLVKKFIGVPEKYLNLLPMNEPKIILGVEVTLLEAFHCPGAVMFLFKTQSGEVILHTGDFRAHHSMESSIQKQAISLLYLDTTYCDAYYKFPPQEEVLSQICDLSAKFLKRNPRGLIVTNSYTIGKEKAWVAIAQHLSLKVYVSDKKRRILQTLGLQEYLRDLTTQPSKAKIHALDKFDFDAQYLNSYLKKWGSSYSCILAFILRGWEYDASHGKSDAHHQSSGNIIIHRLPYSEHSSFEELKWFVKLVKPKQVVSTVGKWSERRSAEQLALTWTHEPKKDEQRGVKRKRPGAHGFPICCQKVKESKFPSLHENEVSRLEAFHSPAPVSSEVQTHDKHKVGYQKDAKKPEVTLVGALNPEEVEWHPYPRQKGFKGLPMAYLQLSKARLSGLVVLTALSGYMMAPDSFLLDTFFWSSVGTALLSAGANATNQVLEVPFDAQMARTQSRLLVTGSLTPLHAAAFGLITMVSGSAILLGTTNITCASLGILNFFLYTSVYTPSKRLTILNTWLGSIVGAIPPLMGWAACTGGSLHPGAFVMAGILYAWQFPHFNALSWNLRAEYSKGGYRMMAVVNPDLCRATALRYSVALLGLSCLAPITGLTTWTFTIDSAPLNAYLIFLAWKFYKEADSKSSRRLFRFSLIYLPALMMLLMISKPHQMADDAGSYEPRMEEEKGTEYRLDIDTELRFEVEGKEKVTLELKSGMAEIFGTELVREKRYLFKSGAKVAVFTWHGCTLVLRGRPEVAYVAKETPMVMYLNTHAALEQVRKKAEAENTRGPIAMIVGATDVGKSSYCRLLLNYAVRVGRKPVFVELDVGQGQISIPGTIGAMLVERPASVEDGFNQKAPLVYHYGSSHAGMNCTLYNMIVSRLAEVVQERLDANRKAKASGVIINTCGWVKGDGYKILTHIALAFEVDAIIVLDSERLYNELVRDMPSFVKVVFQPKSGGVVERSKALRQESRDLRVREYFYGARNQLYPHSFEVKFSEIRVMKIGAPTLPDSCMPLGMRQEDNLTKLVPVVLGPSLLHHLLAVSFAASTEEDVVCTNVAGFVCVTNVDTERQTLTLLSPQPRPLPQTIVLLSEIQFMDNH</sequence>
<dbReference type="GO" id="GO:0005849">
    <property type="term" value="C:mRNA cleavage factor complex"/>
    <property type="evidence" value="ECO:0007669"/>
    <property type="project" value="InterPro"/>
</dbReference>
<dbReference type="HAMAP" id="MF_03035">
    <property type="entry name" value="Clp1"/>
    <property type="match status" value="1"/>
</dbReference>
<dbReference type="InterPro" id="IPR032319">
    <property type="entry name" value="CLP1_P"/>
</dbReference>
<dbReference type="GO" id="GO:0005524">
    <property type="term" value="F:ATP binding"/>
    <property type="evidence" value="ECO:0007669"/>
    <property type="project" value="UniProtKB-UniRule"/>
</dbReference>
<feature type="transmembrane region" description="Helical" evidence="21">
    <location>
        <begin position="702"/>
        <end position="722"/>
    </location>
</feature>
<keyword evidence="16" id="KW-0234">DNA repair</keyword>
<evidence type="ECO:0000259" key="22">
    <source>
        <dbReference type="SMART" id="SM00849"/>
    </source>
</evidence>
<dbReference type="InterPro" id="IPR000537">
    <property type="entry name" value="UbiA_prenyltransferase"/>
</dbReference>
<dbReference type="Gene3D" id="1.10.357.140">
    <property type="entry name" value="UbiA prenyltransferase"/>
    <property type="match status" value="1"/>
</dbReference>
<dbReference type="InterPro" id="IPR006369">
    <property type="entry name" value="Protohaem_IX_farnesylTrfase"/>
</dbReference>
<keyword evidence="8 19" id="KW-0547">Nucleotide-binding</keyword>
<dbReference type="InterPro" id="IPR001279">
    <property type="entry name" value="Metallo-B-lactamas"/>
</dbReference>
<feature type="binding site" evidence="19">
    <location>
        <position position="881"/>
    </location>
    <ligand>
        <name>ATP</name>
        <dbReference type="ChEBI" id="CHEBI:30616"/>
    </ligand>
</feature>
<dbReference type="SUPFAM" id="SSF52540">
    <property type="entry name" value="P-loop containing nucleoside triphosphate hydrolases"/>
    <property type="match status" value="1"/>
</dbReference>
<comment type="similarity">
    <text evidence="4">Belongs to the DNA repair metallo-beta-lactamase (DRMBL) family.</text>
</comment>
<dbReference type="EMBL" id="LR900371">
    <property type="protein sequence ID" value="CAD7245441.1"/>
    <property type="molecule type" value="Genomic_DNA"/>
</dbReference>
<keyword evidence="15 21" id="KW-0472">Membrane</keyword>
<dbReference type="SMART" id="SM00849">
    <property type="entry name" value="Lactamase_B"/>
    <property type="match status" value="1"/>
</dbReference>
<evidence type="ECO:0000256" key="11">
    <source>
        <dbReference type="ARBA" id="ARBA00022946"/>
    </source>
</evidence>
<dbReference type="InterPro" id="IPR038238">
    <property type="entry name" value="Clp1_C_sf"/>
</dbReference>
<feature type="transmembrane region" description="Helical" evidence="21">
    <location>
        <begin position="604"/>
        <end position="625"/>
    </location>
</feature>
<dbReference type="GO" id="GO:0051731">
    <property type="term" value="F:polynucleotide 5'-hydroxyl-kinase activity"/>
    <property type="evidence" value="ECO:0007669"/>
    <property type="project" value="InterPro"/>
</dbReference>
<dbReference type="Gene3D" id="2.40.30.330">
    <property type="entry name" value="Pre-mRNA cleavage complex subunit Clp1, C-terminal domain"/>
    <property type="match status" value="1"/>
</dbReference>
<protein>
    <recommendedName>
        <fullName evidence="19">Protein CLP1 homolog</fullName>
    </recommendedName>
</protein>
<dbReference type="Gene3D" id="2.60.120.1030">
    <property type="entry name" value="Clp1, DNA binding domain"/>
    <property type="match status" value="1"/>
</dbReference>
<evidence type="ECO:0000256" key="16">
    <source>
        <dbReference type="ARBA" id="ARBA00023204"/>
    </source>
</evidence>
<evidence type="ECO:0000256" key="4">
    <source>
        <dbReference type="ARBA" id="ARBA00010304"/>
    </source>
</evidence>
<keyword evidence="12 21" id="KW-1133">Transmembrane helix</keyword>
<evidence type="ECO:0000256" key="13">
    <source>
        <dbReference type="ARBA" id="ARBA00023128"/>
    </source>
</evidence>
<keyword evidence="9" id="KW-0227">DNA damage</keyword>
<keyword evidence="13" id="KW-0496">Mitochondrion</keyword>
<dbReference type="EMBL" id="CAJPEV010000854">
    <property type="protein sequence ID" value="CAG0889102.1"/>
    <property type="molecule type" value="Genomic_DNA"/>
</dbReference>
<evidence type="ECO:0000256" key="14">
    <source>
        <dbReference type="ARBA" id="ARBA00023133"/>
    </source>
</evidence>
<dbReference type="InterPro" id="IPR030470">
    <property type="entry name" value="UbiA_prenylTrfase_CS"/>
</dbReference>
<dbReference type="InterPro" id="IPR032324">
    <property type="entry name" value="Clp1_N"/>
</dbReference>
<feature type="transmembrane region" description="Helical" evidence="21">
    <location>
        <begin position="670"/>
        <end position="690"/>
    </location>
</feature>
<dbReference type="Pfam" id="PF07522">
    <property type="entry name" value="DRMBL"/>
    <property type="match status" value="1"/>
</dbReference>
<dbReference type="NCBIfam" id="TIGR01473">
    <property type="entry name" value="cyoE_ctaB"/>
    <property type="match status" value="1"/>
</dbReference>
<keyword evidence="17 19" id="KW-0539">Nucleus</keyword>
<dbReference type="OrthoDB" id="258143at2759"/>
<dbReference type="GO" id="GO:0031124">
    <property type="term" value="P:mRNA 3'-end processing"/>
    <property type="evidence" value="ECO:0007669"/>
    <property type="project" value="UniProtKB-UniRule"/>
</dbReference>
<evidence type="ECO:0000256" key="21">
    <source>
        <dbReference type="SAM" id="Phobius"/>
    </source>
</evidence>
<comment type="catalytic activity">
    <reaction evidence="18">
        <text>heme b + (2E,6E)-farnesyl diphosphate + H2O = Fe(II)-heme o + diphosphate</text>
        <dbReference type="Rhea" id="RHEA:28070"/>
        <dbReference type="ChEBI" id="CHEBI:15377"/>
        <dbReference type="ChEBI" id="CHEBI:33019"/>
        <dbReference type="ChEBI" id="CHEBI:60344"/>
        <dbReference type="ChEBI" id="CHEBI:60530"/>
        <dbReference type="ChEBI" id="CHEBI:175763"/>
        <dbReference type="EC" id="2.5.1.141"/>
    </reaction>
</comment>
<dbReference type="FunFam" id="2.60.120.1030:FF:000001">
    <property type="entry name" value="Protein CLP1 homolog 5"/>
    <property type="match status" value="1"/>
</dbReference>
<dbReference type="InterPro" id="IPR010655">
    <property type="entry name" value="Clp1_C"/>
</dbReference>
<dbReference type="Proteomes" id="UP000677054">
    <property type="component" value="Unassembled WGS sequence"/>
</dbReference>
<proteinExistence type="inferred from homology"/>
<dbReference type="InterPro" id="IPR038239">
    <property type="entry name" value="Clp1_N_sf"/>
</dbReference>
<dbReference type="PROSITE" id="PS00943">
    <property type="entry name" value="UBIA"/>
    <property type="match status" value="1"/>
</dbReference>
<feature type="binding site" evidence="19">
    <location>
        <begin position="983"/>
        <end position="988"/>
    </location>
    <ligand>
        <name>ATP</name>
        <dbReference type="ChEBI" id="CHEBI:30616"/>
    </ligand>
</feature>
<evidence type="ECO:0000313" key="24">
    <source>
        <dbReference type="Proteomes" id="UP000677054"/>
    </source>
</evidence>
<dbReference type="InterPro" id="IPR036866">
    <property type="entry name" value="RibonucZ/Hydroxyglut_hydro"/>
</dbReference>
<feature type="domain" description="Metallo-beta-lactamase" evidence="22">
    <location>
        <begin position="141"/>
        <end position="285"/>
    </location>
</feature>
<gene>
    <name evidence="23" type="ORF">DSTB1V02_LOCUS5314</name>
</gene>
<evidence type="ECO:0000256" key="2">
    <source>
        <dbReference type="ARBA" id="ARBA00004225"/>
    </source>
</evidence>
<accession>A0A7R9A416</accession>
<dbReference type="PANTHER" id="PTHR12755">
    <property type="entry name" value="CLEAVAGE/POLYADENYLATION FACTOR IA SUBUNIT CLP1P"/>
    <property type="match status" value="1"/>
</dbReference>
<feature type="transmembrane region" description="Helical" evidence="21">
    <location>
        <begin position="645"/>
        <end position="664"/>
    </location>
</feature>
<dbReference type="Pfam" id="PF16573">
    <property type="entry name" value="CLP1_N"/>
    <property type="match status" value="1"/>
</dbReference>
<reference evidence="23" key="1">
    <citation type="submission" date="2020-11" db="EMBL/GenBank/DDBJ databases">
        <authorList>
            <person name="Tran Van P."/>
        </authorList>
    </citation>
    <scope>NUCLEOTIDE SEQUENCE</scope>
</reference>
<dbReference type="Gene3D" id="3.60.15.10">
    <property type="entry name" value="Ribonuclease Z/Hydroxyacylglutathione hydrolase-like"/>
    <property type="match status" value="1"/>
</dbReference>
<evidence type="ECO:0000256" key="5">
    <source>
        <dbReference type="ARBA" id="ARBA00022664"/>
    </source>
</evidence>
<dbReference type="CDD" id="cd16273">
    <property type="entry name" value="SNM1A-1C-like_MBL-fold"/>
    <property type="match status" value="1"/>
</dbReference>
<keyword evidence="7 21" id="KW-0812">Transmembrane</keyword>
<keyword evidence="5 19" id="KW-0507">mRNA processing</keyword>
<comment type="subcellular location">
    <subcellularLocation>
        <location evidence="2">Mitochondrion membrane</location>
        <topology evidence="2">Multi-pass membrane protein</topology>
    </subcellularLocation>
    <subcellularLocation>
        <location evidence="1 19">Nucleus</location>
    </subcellularLocation>
</comment>
<evidence type="ECO:0000313" key="23">
    <source>
        <dbReference type="EMBL" id="CAD7245441.1"/>
    </source>
</evidence>
<evidence type="ECO:0000256" key="6">
    <source>
        <dbReference type="ARBA" id="ARBA00022679"/>
    </source>
</evidence>
<dbReference type="GO" id="GO:0006784">
    <property type="term" value="P:heme A biosynthetic process"/>
    <property type="evidence" value="ECO:0007669"/>
    <property type="project" value="UniProtKB-ARBA"/>
</dbReference>
<evidence type="ECO:0000256" key="18">
    <source>
        <dbReference type="ARBA" id="ARBA00047690"/>
    </source>
</evidence>
<dbReference type="HAMAP" id="MF_00154">
    <property type="entry name" value="CyoE_CtaB"/>
    <property type="match status" value="1"/>
</dbReference>
<feature type="transmembrane region" description="Helical" evidence="21">
    <location>
        <begin position="773"/>
        <end position="794"/>
    </location>
</feature>
<dbReference type="FunFam" id="3.40.50.12650:FF:000001">
    <property type="entry name" value="DNA cross-link repair 1A"/>
    <property type="match status" value="1"/>
</dbReference>
<evidence type="ECO:0000256" key="1">
    <source>
        <dbReference type="ARBA" id="ARBA00004123"/>
    </source>
</evidence>
<dbReference type="GO" id="GO:0008495">
    <property type="term" value="F:protoheme IX farnesyltransferase activity"/>
    <property type="evidence" value="ECO:0007669"/>
    <property type="project" value="UniProtKB-EC"/>
</dbReference>
<dbReference type="GO" id="GO:0006281">
    <property type="term" value="P:DNA repair"/>
    <property type="evidence" value="ECO:0007669"/>
    <property type="project" value="UniProtKB-KW"/>
</dbReference>
<evidence type="ECO:0000256" key="7">
    <source>
        <dbReference type="ARBA" id="ARBA00022692"/>
    </source>
</evidence>
<dbReference type="InterPro" id="IPR044878">
    <property type="entry name" value="UbiA_sf"/>
</dbReference>
<evidence type="ECO:0000256" key="15">
    <source>
        <dbReference type="ARBA" id="ARBA00023136"/>
    </source>
</evidence>
<comment type="function">
    <text evidence="19">Required for endonucleolytic cleavage during polyadenylation-dependent pre-mRNA 3'-end formation.</text>
</comment>
<dbReference type="SUPFAM" id="SSF56281">
    <property type="entry name" value="Metallo-hydrolase/oxidoreductase"/>
    <property type="match status" value="1"/>
</dbReference>
<comment type="similarity">
    <text evidence="3">Belongs to the UbiA prenyltransferase family.</text>
</comment>
<dbReference type="Pfam" id="PF06807">
    <property type="entry name" value="Clp1"/>
    <property type="match status" value="1"/>
</dbReference>
<dbReference type="GO" id="GO:0031966">
    <property type="term" value="C:mitochondrial membrane"/>
    <property type="evidence" value="ECO:0007669"/>
    <property type="project" value="UniProtKB-SubCell"/>
</dbReference>
<dbReference type="PANTHER" id="PTHR12755:SF6">
    <property type="entry name" value="POLYRIBONUCLEOTIDE 5'-HYDROXYL-KINASE CLP1"/>
    <property type="match status" value="1"/>
</dbReference>
<dbReference type="InterPro" id="IPR027417">
    <property type="entry name" value="P-loop_NTPase"/>
</dbReference>
<evidence type="ECO:0000256" key="8">
    <source>
        <dbReference type="ARBA" id="ARBA00022741"/>
    </source>
</evidence>
<evidence type="ECO:0000256" key="3">
    <source>
        <dbReference type="ARBA" id="ARBA00005985"/>
    </source>
</evidence>
<evidence type="ECO:0000256" key="19">
    <source>
        <dbReference type="HAMAP-Rule" id="MF_03035"/>
    </source>
</evidence>
<name>A0A7R9A416_9CRUS</name>
<dbReference type="Pfam" id="PF16575">
    <property type="entry name" value="CLP1_P"/>
    <property type="match status" value="1"/>
</dbReference>
<dbReference type="FunFam" id="2.40.30.330:FF:000001">
    <property type="entry name" value="Protein CLP1 homolog"/>
    <property type="match status" value="1"/>
</dbReference>
<keyword evidence="10 19" id="KW-0067">ATP-binding</keyword>
<feature type="binding site" evidence="19">
    <location>
        <position position="921"/>
    </location>
    <ligand>
        <name>ATP</name>
        <dbReference type="ChEBI" id="CHEBI:30616"/>
    </ligand>
</feature>
<evidence type="ECO:0000256" key="20">
    <source>
        <dbReference type="SAM" id="MobiDB-lite"/>
    </source>
</evidence>
<feature type="region of interest" description="Disordered" evidence="20">
    <location>
        <begin position="122"/>
        <end position="141"/>
    </location>
</feature>
<dbReference type="Gene3D" id="3.40.50.300">
    <property type="entry name" value="P-loop containing nucleotide triphosphate hydrolases"/>
    <property type="match status" value="1"/>
</dbReference>
<dbReference type="Pfam" id="PF01040">
    <property type="entry name" value="UbiA"/>
    <property type="match status" value="1"/>
</dbReference>
<organism evidence="23">
    <name type="scientific">Darwinula stevensoni</name>
    <dbReference type="NCBI Taxonomy" id="69355"/>
    <lineage>
        <taxon>Eukaryota</taxon>
        <taxon>Metazoa</taxon>
        <taxon>Ecdysozoa</taxon>
        <taxon>Arthropoda</taxon>
        <taxon>Crustacea</taxon>
        <taxon>Oligostraca</taxon>
        <taxon>Ostracoda</taxon>
        <taxon>Podocopa</taxon>
        <taxon>Podocopida</taxon>
        <taxon>Darwinulocopina</taxon>
        <taxon>Darwinuloidea</taxon>
        <taxon>Darwinulidae</taxon>
        <taxon>Darwinula</taxon>
    </lineage>
</organism>
<feature type="transmembrane region" description="Helical" evidence="21">
    <location>
        <begin position="728"/>
        <end position="752"/>
    </location>
</feature>
<keyword evidence="11" id="KW-0809">Transit peptide</keyword>
<evidence type="ECO:0000256" key="17">
    <source>
        <dbReference type="ARBA" id="ARBA00023242"/>
    </source>
</evidence>
<evidence type="ECO:0000256" key="10">
    <source>
        <dbReference type="ARBA" id="ARBA00022840"/>
    </source>
</evidence>
<comment type="similarity">
    <text evidence="19">Belongs to the Clp1 family. Clp1 subfamily.</text>
</comment>
<dbReference type="FunFam" id="1.10.357.140:FF:000004">
    <property type="entry name" value="Protoheme IX farnesyltransferase, mitochondrial"/>
    <property type="match status" value="1"/>
</dbReference>
<keyword evidence="6" id="KW-0808">Transferase</keyword>
<dbReference type="GO" id="GO:0006388">
    <property type="term" value="P:tRNA splicing, via endonucleolytic cleavage and ligation"/>
    <property type="evidence" value="ECO:0007669"/>
    <property type="project" value="TreeGrafter"/>
</dbReference>
<dbReference type="GO" id="GO:0007420">
    <property type="term" value="P:brain development"/>
    <property type="evidence" value="ECO:0007669"/>
    <property type="project" value="UniProtKB-ARBA"/>
</dbReference>
<dbReference type="InterPro" id="IPR028606">
    <property type="entry name" value="Clp1"/>
</dbReference>
<dbReference type="InterPro" id="IPR011084">
    <property type="entry name" value="DRMBL"/>
</dbReference>
<dbReference type="CDD" id="cd13957">
    <property type="entry name" value="PT_UbiA_Cox10"/>
    <property type="match status" value="1"/>
</dbReference>
<keyword evidence="24" id="KW-1185">Reference proteome</keyword>
<keyword evidence="14" id="KW-0350">Heme biosynthesis</keyword>
<dbReference type="FunFam" id="3.40.50.300:FF:000454">
    <property type="entry name" value="Protein CLP1 homolog"/>
    <property type="match status" value="1"/>
</dbReference>
<evidence type="ECO:0000256" key="9">
    <source>
        <dbReference type="ARBA" id="ARBA00022763"/>
    </source>
</evidence>